<keyword evidence="1" id="KW-0812">Transmembrane</keyword>
<keyword evidence="1" id="KW-0472">Membrane</keyword>
<evidence type="ECO:0000313" key="3">
    <source>
        <dbReference type="Proteomes" id="UP000505355"/>
    </source>
</evidence>
<evidence type="ECO:0000256" key="1">
    <source>
        <dbReference type="SAM" id="Phobius"/>
    </source>
</evidence>
<feature type="transmembrane region" description="Helical" evidence="1">
    <location>
        <begin position="36"/>
        <end position="56"/>
    </location>
</feature>
<proteinExistence type="predicted"/>
<dbReference type="RefSeq" id="WP_173415684.1">
    <property type="nucleotide sequence ID" value="NZ_CP054139.1"/>
</dbReference>
<feature type="transmembrane region" description="Helical" evidence="1">
    <location>
        <begin position="7"/>
        <end position="24"/>
    </location>
</feature>
<evidence type="ECO:0000313" key="2">
    <source>
        <dbReference type="EMBL" id="QKJ31017.1"/>
    </source>
</evidence>
<keyword evidence="3" id="KW-1185">Reference proteome</keyword>
<keyword evidence="1" id="KW-1133">Transmembrane helix</keyword>
<dbReference type="Proteomes" id="UP000505355">
    <property type="component" value="Chromosome"/>
</dbReference>
<protein>
    <submittedName>
        <fullName evidence="2">Uncharacterized protein</fullName>
    </submittedName>
</protein>
<dbReference type="AlphaFoldDB" id="A0A7D4TY47"/>
<dbReference type="KEGG" id="mmab:HQ865_15060"/>
<name>A0A7D4TY47_9SPHI</name>
<sequence>MDKRDTSIVYGILGIYAIMISWYYNHSIILALISYLLWPVYLIYEMLIGHLAHGLWREIPLSYFK</sequence>
<organism evidence="2 3">
    <name type="scientific">Mucilaginibacter mali</name>
    <dbReference type="NCBI Taxonomy" id="2740462"/>
    <lineage>
        <taxon>Bacteria</taxon>
        <taxon>Pseudomonadati</taxon>
        <taxon>Bacteroidota</taxon>
        <taxon>Sphingobacteriia</taxon>
        <taxon>Sphingobacteriales</taxon>
        <taxon>Sphingobacteriaceae</taxon>
        <taxon>Mucilaginibacter</taxon>
    </lineage>
</organism>
<dbReference type="EMBL" id="CP054139">
    <property type="protein sequence ID" value="QKJ31017.1"/>
    <property type="molecule type" value="Genomic_DNA"/>
</dbReference>
<accession>A0A7D4TY47</accession>
<gene>
    <name evidence="2" type="ORF">HQ865_15060</name>
</gene>
<reference evidence="2 3" key="1">
    <citation type="submission" date="2020-05" db="EMBL/GenBank/DDBJ databases">
        <title>Mucilaginibacter mali sp. nov.</title>
        <authorList>
            <person name="Kim H.S."/>
            <person name="Lee K.C."/>
            <person name="Suh M.K."/>
            <person name="Kim J.-S."/>
            <person name="Han K.-I."/>
            <person name="Eom M.K."/>
            <person name="Shin Y.K."/>
            <person name="Lee J.-S."/>
        </authorList>
    </citation>
    <scope>NUCLEOTIDE SEQUENCE [LARGE SCALE GENOMIC DNA]</scope>
    <source>
        <strain evidence="2 3">G2-14</strain>
    </source>
</reference>